<name>A0A6S6SDY3_9BACT</name>
<protein>
    <submittedName>
        <fullName evidence="1">Uncharacterized protein</fullName>
    </submittedName>
</protein>
<dbReference type="AlphaFoldDB" id="A0A6S6SDY3"/>
<dbReference type="EMBL" id="CACVAS010000047">
    <property type="protein sequence ID" value="CAA6806574.1"/>
    <property type="molecule type" value="Genomic_DNA"/>
</dbReference>
<proteinExistence type="predicted"/>
<accession>A0A6S6SDY3</accession>
<evidence type="ECO:0000313" key="1">
    <source>
        <dbReference type="EMBL" id="CAA6806574.1"/>
    </source>
</evidence>
<gene>
    <name evidence="1" type="ORF">HELGO_WM3202</name>
</gene>
<sequence>MKKILLLISIFTYINIYAAEYVIPTSFDNLLQEVKSSNTVMITNASSLSASSRTITIGNQTLKGRCAIVPKISCKSPLSSFINVAMSSISLREDVHNELVIPYDTSVYTQEFVTTWEVCAVALGGVTWDKSELVSSVGNDGVTTITHDFKANLYRKLFYFFSNASASLRGHNNSYMLINTHQVCR</sequence>
<organism evidence="1">
    <name type="scientific">uncultured Sulfurovum sp</name>
    <dbReference type="NCBI Taxonomy" id="269237"/>
    <lineage>
        <taxon>Bacteria</taxon>
        <taxon>Pseudomonadati</taxon>
        <taxon>Campylobacterota</taxon>
        <taxon>Epsilonproteobacteria</taxon>
        <taxon>Campylobacterales</taxon>
        <taxon>Sulfurovaceae</taxon>
        <taxon>Sulfurovum</taxon>
        <taxon>environmental samples</taxon>
    </lineage>
</organism>
<reference evidence="1" key="1">
    <citation type="submission" date="2020-01" db="EMBL/GenBank/DDBJ databases">
        <authorList>
            <person name="Meier V. D."/>
            <person name="Meier V D."/>
        </authorList>
    </citation>
    <scope>NUCLEOTIDE SEQUENCE</scope>
    <source>
        <strain evidence="1">HLG_WM_MAG_01</strain>
    </source>
</reference>